<reference evidence="7 8" key="1">
    <citation type="submission" date="2018-05" db="EMBL/GenBank/DDBJ databases">
        <title>Genomic Encyclopedia of Type Strains, Phase IV (KMG-IV): sequencing the most valuable type-strain genomes for metagenomic binning, comparative biology and taxonomic classification.</title>
        <authorList>
            <person name="Goeker M."/>
        </authorList>
    </citation>
    <scope>NUCLEOTIDE SEQUENCE [LARGE SCALE GENOMIC DNA]</scope>
    <source>
        <strain evidence="7 8">DSM 6462</strain>
    </source>
</reference>
<dbReference type="SUPFAM" id="SSF53335">
    <property type="entry name" value="S-adenosyl-L-methionine-dependent methyltransferases"/>
    <property type="match status" value="1"/>
</dbReference>
<gene>
    <name evidence="7" type="ORF">C7450_103143</name>
</gene>
<evidence type="ECO:0000256" key="5">
    <source>
        <dbReference type="ARBA" id="ARBA00022747"/>
    </source>
</evidence>
<sequence>MLVEQDVMTALSAAETQGNCLRLVGQLERKLYLSVNKVLEAAGGKWSAKAKAHVFDGDAADVIEPILLTGTYQRTKQDFGQFDSPPEVVAALMALAGIQPGMKVYEPSAGIGNIVEGVVGELKGGATVFANEIDPKRLTVCRERFFNAFGAGGLTCRDFLSIDPAPVFDRVVMNPPFAKQADISHVLHAAQFLKAGGRLVSVMSAGVTFRQDGRTKRFREFLTERAGEIQALPANAFRESGTSVNTVIVAFDQ</sequence>
<protein>
    <recommendedName>
        <fullName evidence="1">site-specific DNA-methyltransferase (adenine-specific)</fullName>
        <ecNumber evidence="1">2.1.1.72</ecNumber>
    </recommendedName>
</protein>
<dbReference type="InterPro" id="IPR051537">
    <property type="entry name" value="DNA_Adenine_Mtase"/>
</dbReference>
<keyword evidence="4" id="KW-0949">S-adenosyl-L-methionine</keyword>
<evidence type="ECO:0000256" key="4">
    <source>
        <dbReference type="ARBA" id="ARBA00022691"/>
    </source>
</evidence>
<evidence type="ECO:0000256" key="1">
    <source>
        <dbReference type="ARBA" id="ARBA00011900"/>
    </source>
</evidence>
<keyword evidence="8" id="KW-1185">Reference proteome</keyword>
<dbReference type="GO" id="GO:0009007">
    <property type="term" value="F:site-specific DNA-methyltransferase (adenine-specific) activity"/>
    <property type="evidence" value="ECO:0007669"/>
    <property type="project" value="UniProtKB-EC"/>
</dbReference>
<accession>A0A2V3UDP2</accession>
<dbReference type="EC" id="2.1.1.72" evidence="1"/>
<dbReference type="CDD" id="cd02440">
    <property type="entry name" value="AdoMet_MTases"/>
    <property type="match status" value="1"/>
</dbReference>
<evidence type="ECO:0000256" key="2">
    <source>
        <dbReference type="ARBA" id="ARBA00022603"/>
    </source>
</evidence>
<evidence type="ECO:0000256" key="6">
    <source>
        <dbReference type="ARBA" id="ARBA00047942"/>
    </source>
</evidence>
<evidence type="ECO:0000313" key="8">
    <source>
        <dbReference type="Proteomes" id="UP000248021"/>
    </source>
</evidence>
<organism evidence="7 8">
    <name type="scientific">Chelatococcus asaccharovorans</name>
    <dbReference type="NCBI Taxonomy" id="28210"/>
    <lineage>
        <taxon>Bacteria</taxon>
        <taxon>Pseudomonadati</taxon>
        <taxon>Pseudomonadota</taxon>
        <taxon>Alphaproteobacteria</taxon>
        <taxon>Hyphomicrobiales</taxon>
        <taxon>Chelatococcaceae</taxon>
        <taxon>Chelatococcus</taxon>
    </lineage>
</organism>
<dbReference type="EMBL" id="QJJK01000003">
    <property type="protein sequence ID" value="PXW61626.1"/>
    <property type="molecule type" value="Genomic_DNA"/>
</dbReference>
<dbReference type="PRINTS" id="PR00507">
    <property type="entry name" value="N12N6MTFRASE"/>
</dbReference>
<dbReference type="InterPro" id="IPR029063">
    <property type="entry name" value="SAM-dependent_MTases_sf"/>
</dbReference>
<comment type="caution">
    <text evidence="7">The sequence shown here is derived from an EMBL/GenBank/DDBJ whole genome shotgun (WGS) entry which is preliminary data.</text>
</comment>
<dbReference type="InterPro" id="IPR002052">
    <property type="entry name" value="DNA_methylase_N6_adenine_CS"/>
</dbReference>
<dbReference type="Proteomes" id="UP000248021">
    <property type="component" value="Unassembled WGS sequence"/>
</dbReference>
<dbReference type="GO" id="GO:0032259">
    <property type="term" value="P:methylation"/>
    <property type="evidence" value="ECO:0007669"/>
    <property type="project" value="UniProtKB-KW"/>
</dbReference>
<comment type="catalytic activity">
    <reaction evidence="6">
        <text>a 2'-deoxyadenosine in DNA + S-adenosyl-L-methionine = an N(6)-methyl-2'-deoxyadenosine in DNA + S-adenosyl-L-homocysteine + H(+)</text>
        <dbReference type="Rhea" id="RHEA:15197"/>
        <dbReference type="Rhea" id="RHEA-COMP:12418"/>
        <dbReference type="Rhea" id="RHEA-COMP:12419"/>
        <dbReference type="ChEBI" id="CHEBI:15378"/>
        <dbReference type="ChEBI" id="CHEBI:57856"/>
        <dbReference type="ChEBI" id="CHEBI:59789"/>
        <dbReference type="ChEBI" id="CHEBI:90615"/>
        <dbReference type="ChEBI" id="CHEBI:90616"/>
        <dbReference type="EC" id="2.1.1.72"/>
    </reaction>
</comment>
<dbReference type="AlphaFoldDB" id="A0A2V3UDP2"/>
<name>A0A2V3UDP2_9HYPH</name>
<evidence type="ECO:0000313" key="7">
    <source>
        <dbReference type="EMBL" id="PXW61626.1"/>
    </source>
</evidence>
<dbReference type="Gene3D" id="3.40.50.150">
    <property type="entry name" value="Vaccinia Virus protein VP39"/>
    <property type="match status" value="1"/>
</dbReference>
<keyword evidence="2 7" id="KW-0489">Methyltransferase</keyword>
<dbReference type="PANTHER" id="PTHR42933">
    <property type="entry name" value="SLR6095 PROTEIN"/>
    <property type="match status" value="1"/>
</dbReference>
<keyword evidence="3 7" id="KW-0808">Transferase</keyword>
<proteinExistence type="predicted"/>
<dbReference type="PROSITE" id="PS00092">
    <property type="entry name" value="N6_MTASE"/>
    <property type="match status" value="1"/>
</dbReference>
<evidence type="ECO:0000256" key="3">
    <source>
        <dbReference type="ARBA" id="ARBA00022679"/>
    </source>
</evidence>
<dbReference type="OrthoDB" id="270332at2"/>
<dbReference type="GO" id="GO:0003676">
    <property type="term" value="F:nucleic acid binding"/>
    <property type="evidence" value="ECO:0007669"/>
    <property type="project" value="InterPro"/>
</dbReference>
<keyword evidence="5" id="KW-0680">Restriction system</keyword>
<dbReference type="PANTHER" id="PTHR42933:SF3">
    <property type="entry name" value="TYPE I RESTRICTION ENZYME MJAVIII METHYLASE SUBUNIT"/>
    <property type="match status" value="1"/>
</dbReference>
<dbReference type="GO" id="GO:0009307">
    <property type="term" value="P:DNA restriction-modification system"/>
    <property type="evidence" value="ECO:0007669"/>
    <property type="project" value="UniProtKB-KW"/>
</dbReference>